<feature type="region of interest" description="Disordered" evidence="1">
    <location>
        <begin position="283"/>
        <end position="381"/>
    </location>
</feature>
<feature type="transmembrane region" description="Helical" evidence="2">
    <location>
        <begin position="238"/>
        <end position="263"/>
    </location>
</feature>
<feature type="chain" id="PRO_5034379982" description="Mid2 domain-containing protein" evidence="3">
    <location>
        <begin position="21"/>
        <end position="454"/>
    </location>
</feature>
<feature type="compositionally biased region" description="Polar residues" evidence="1">
    <location>
        <begin position="159"/>
        <end position="184"/>
    </location>
</feature>
<feature type="signal peptide" evidence="3">
    <location>
        <begin position="1"/>
        <end position="20"/>
    </location>
</feature>
<feature type="compositionally biased region" description="Polar residues" evidence="1">
    <location>
        <begin position="360"/>
        <end position="370"/>
    </location>
</feature>
<evidence type="ECO:0000256" key="2">
    <source>
        <dbReference type="SAM" id="Phobius"/>
    </source>
</evidence>
<feature type="compositionally biased region" description="Low complexity" evidence="1">
    <location>
        <begin position="191"/>
        <end position="222"/>
    </location>
</feature>
<dbReference type="Proteomes" id="UP000518752">
    <property type="component" value="Unassembled WGS sequence"/>
</dbReference>
<evidence type="ECO:0000256" key="3">
    <source>
        <dbReference type="SAM" id="SignalP"/>
    </source>
</evidence>
<comment type="caution">
    <text evidence="4">The sequence shown here is derived from an EMBL/GenBank/DDBJ whole genome shotgun (WGS) entry which is preliminary data.</text>
</comment>
<keyword evidence="2" id="KW-0472">Membrane</keyword>
<dbReference type="OrthoDB" id="3070875at2759"/>
<proteinExistence type="predicted"/>
<keyword evidence="3" id="KW-0732">Signal</keyword>
<dbReference type="AlphaFoldDB" id="A0A8H5H7G0"/>
<keyword evidence="2" id="KW-0812">Transmembrane</keyword>
<feature type="compositionally biased region" description="Low complexity" evidence="1">
    <location>
        <begin position="119"/>
        <end position="153"/>
    </location>
</feature>
<sequence length="454" mass="47100">MKTVRRLLLGCFLVFRNAEAGPPPPKPTLDPITGTQTPGQTIFLTIPPIPSDFTVAIVDDGVTATASAFSAGAPALSKVLPVIIPTTVTATDFGVVIINFPGIGPTTLQTIHLSIPVAPLSSSSTSNSPITTTQPTDGSSTSSVPTTSTQLTSGMAASGSDSTTNTASESQGSTMSALTSSSPISGGAAETSSSTASTSTSMASLSSSIPTPSNTTSPSAINSPNPIAAAAKSKEKSLGAIVGGVVGAAVGALLILVALCIWGKHRRRGQLFKRERPATFYGDKMVKSSSEQTPQALESSFERVGAASGLGRTSRHSRSLASSRNSSIDQANEKTPALGAHTRSINSSIFSDDDEDGDSSLRSRSSNIDQSAGLGLGRMSPRTDRQMDLEQRIHDLKAQLISLSDDSAQGGESTDSHASRTLFDIRAKIRRLEGLEHSQWAMELTDEVPRDFLP</sequence>
<dbReference type="EMBL" id="JAACJN010000080">
    <property type="protein sequence ID" value="KAF5378010.1"/>
    <property type="molecule type" value="Genomic_DNA"/>
</dbReference>
<keyword evidence="5" id="KW-1185">Reference proteome</keyword>
<protein>
    <recommendedName>
        <fullName evidence="6">Mid2 domain-containing protein</fullName>
    </recommendedName>
</protein>
<keyword evidence="2" id="KW-1133">Transmembrane helix</keyword>
<name>A0A8H5H7G0_9AGAR</name>
<evidence type="ECO:0000313" key="5">
    <source>
        <dbReference type="Proteomes" id="UP000518752"/>
    </source>
</evidence>
<gene>
    <name evidence="4" type="ORF">D9757_009852</name>
</gene>
<feature type="region of interest" description="Disordered" evidence="1">
    <location>
        <begin position="119"/>
        <end position="222"/>
    </location>
</feature>
<evidence type="ECO:0008006" key="6">
    <source>
        <dbReference type="Google" id="ProtNLM"/>
    </source>
</evidence>
<feature type="compositionally biased region" description="Polar residues" evidence="1">
    <location>
        <begin position="287"/>
        <end position="298"/>
    </location>
</feature>
<evidence type="ECO:0000256" key="1">
    <source>
        <dbReference type="SAM" id="MobiDB-lite"/>
    </source>
</evidence>
<organism evidence="4 5">
    <name type="scientific">Collybiopsis confluens</name>
    <dbReference type="NCBI Taxonomy" id="2823264"/>
    <lineage>
        <taxon>Eukaryota</taxon>
        <taxon>Fungi</taxon>
        <taxon>Dikarya</taxon>
        <taxon>Basidiomycota</taxon>
        <taxon>Agaricomycotina</taxon>
        <taxon>Agaricomycetes</taxon>
        <taxon>Agaricomycetidae</taxon>
        <taxon>Agaricales</taxon>
        <taxon>Marasmiineae</taxon>
        <taxon>Omphalotaceae</taxon>
        <taxon>Collybiopsis</taxon>
    </lineage>
</organism>
<evidence type="ECO:0000313" key="4">
    <source>
        <dbReference type="EMBL" id="KAF5378010.1"/>
    </source>
</evidence>
<accession>A0A8H5H7G0</accession>
<reference evidence="4 5" key="1">
    <citation type="journal article" date="2020" name="ISME J.">
        <title>Uncovering the hidden diversity of litter-decomposition mechanisms in mushroom-forming fungi.</title>
        <authorList>
            <person name="Floudas D."/>
            <person name="Bentzer J."/>
            <person name="Ahren D."/>
            <person name="Johansson T."/>
            <person name="Persson P."/>
            <person name="Tunlid A."/>
        </authorList>
    </citation>
    <scope>NUCLEOTIDE SEQUENCE [LARGE SCALE GENOMIC DNA]</scope>
    <source>
        <strain evidence="4 5">CBS 406.79</strain>
    </source>
</reference>